<dbReference type="EMBL" id="JACEUX010000001">
    <property type="protein sequence ID" value="MBA5245824.1"/>
    <property type="molecule type" value="Genomic_DNA"/>
</dbReference>
<dbReference type="AlphaFoldDB" id="A0A7D7LQZ7"/>
<evidence type="ECO:0000313" key="1">
    <source>
        <dbReference type="EMBL" id="MBA5245824.1"/>
    </source>
</evidence>
<evidence type="ECO:0000313" key="4">
    <source>
        <dbReference type="Proteomes" id="UP000539710"/>
    </source>
</evidence>
<evidence type="ECO:0000313" key="3">
    <source>
        <dbReference type="Proteomes" id="UP000515349"/>
    </source>
</evidence>
<dbReference type="RefSeq" id="WP_181885940.1">
    <property type="nucleotide sequence ID" value="NZ_CP059472.1"/>
</dbReference>
<reference evidence="2" key="1">
    <citation type="submission" date="2020-07" db="EMBL/GenBank/DDBJ databases">
        <title>Chryseobacterium sp. CX-624.</title>
        <authorList>
            <person name="Yang C."/>
        </authorList>
    </citation>
    <scope>NUCLEOTIDE SEQUENCE</scope>
    <source>
        <strain evidence="2">CX-624</strain>
    </source>
</reference>
<dbReference type="Proteomes" id="UP000515349">
    <property type="component" value="Chromosome"/>
</dbReference>
<dbReference type="Proteomes" id="UP000539710">
    <property type="component" value="Unassembled WGS sequence"/>
</dbReference>
<accession>A0A7D7LQZ7</accession>
<sequence length="200" mass="22477">MHEKIPPQRKGAKTDTSSEVTFDTPVMAQKHFITVKKRFLDINSWELFAGEEKAEFALRDSKGELLLRSPETGDYMTIKVPGLHNTGPDGYDWVQIEEIENEATDNRDCAYIRVRPVANPTVPENSTAHFFDKEATSNFLIWREGNTVGAEVHGRNETPNMENASLLDKIRNGLVAVGGMFIASEFQWSSFTAGLIKNDK</sequence>
<organism evidence="2 3">
    <name type="scientific">Marnyiella aurantia</name>
    <dbReference type="NCBI Taxonomy" id="2758037"/>
    <lineage>
        <taxon>Bacteria</taxon>
        <taxon>Pseudomonadati</taxon>
        <taxon>Bacteroidota</taxon>
        <taxon>Flavobacteriia</taxon>
        <taxon>Flavobacteriales</taxon>
        <taxon>Weeksellaceae</taxon>
        <taxon>Marnyiella</taxon>
    </lineage>
</organism>
<name>A0A7D7LQZ7_9FLAO</name>
<gene>
    <name evidence="2" type="ORF">H1R16_01820</name>
    <name evidence="1" type="ORF">H2507_01450</name>
</gene>
<reference evidence="3" key="2">
    <citation type="submission" date="2020-07" db="EMBL/GenBank/DDBJ databases">
        <title>Chryseobacterium sp.cx-624.</title>
        <authorList>
            <person name="Yang C."/>
        </authorList>
    </citation>
    <scope>NUCLEOTIDE SEQUENCE [LARGE SCALE GENOMIC DNA]</scope>
    <source>
        <strain evidence="3">cx-624</strain>
    </source>
</reference>
<reference evidence="4" key="3">
    <citation type="submission" date="2020-07" db="EMBL/GenBank/DDBJ databases">
        <title>Flavobacterium sp. xlx-214.</title>
        <authorList>
            <person name="Yang C."/>
        </authorList>
    </citation>
    <scope>NUCLEOTIDE SEQUENCE [LARGE SCALE GENOMIC DNA]</scope>
    <source>
        <strain evidence="4">CX-624</strain>
    </source>
</reference>
<dbReference type="EMBL" id="CP059472">
    <property type="protein sequence ID" value="QMS98774.1"/>
    <property type="molecule type" value="Genomic_DNA"/>
</dbReference>
<reference evidence="1" key="4">
    <citation type="submission" date="2020-07" db="EMBL/GenBank/DDBJ databases">
        <authorList>
            <person name="Yang C."/>
        </authorList>
    </citation>
    <scope>NUCLEOTIDE SEQUENCE</scope>
    <source>
        <strain evidence="1">Cx-624</strain>
    </source>
</reference>
<proteinExistence type="predicted"/>
<dbReference type="KEGG" id="cbau:H1R16_01820"/>
<keyword evidence="4" id="KW-1185">Reference proteome</keyword>
<evidence type="ECO:0000313" key="2">
    <source>
        <dbReference type="EMBL" id="QMS98774.1"/>
    </source>
</evidence>
<protein>
    <submittedName>
        <fullName evidence="2">Uncharacterized protein</fullName>
    </submittedName>
</protein>